<dbReference type="PROSITE" id="PS00108">
    <property type="entry name" value="PROTEIN_KINASE_ST"/>
    <property type="match status" value="1"/>
</dbReference>
<dbReference type="Pfam" id="PF00497">
    <property type="entry name" value="SBP_bac_3"/>
    <property type="match status" value="1"/>
</dbReference>
<dbReference type="CDD" id="cd14014">
    <property type="entry name" value="STKc_PknB_like"/>
    <property type="match status" value="1"/>
</dbReference>
<evidence type="ECO:0000256" key="7">
    <source>
        <dbReference type="SAM" id="MobiDB-lite"/>
    </source>
</evidence>
<keyword evidence="5 9" id="KW-0418">Kinase</keyword>
<evidence type="ECO:0000259" key="8">
    <source>
        <dbReference type="PROSITE" id="PS50011"/>
    </source>
</evidence>
<dbReference type="RefSeq" id="WP_344997295.1">
    <property type="nucleotide sequence ID" value="NZ_BAAAXV010000009.1"/>
</dbReference>
<comment type="similarity">
    <text evidence="1">Belongs to the bacterial solute-binding protein 3 family.</text>
</comment>
<name>A0ABV5RS50_9ACTN</name>
<dbReference type="PROSITE" id="PS50011">
    <property type="entry name" value="PROTEIN_KINASE_DOM"/>
    <property type="match status" value="1"/>
</dbReference>
<dbReference type="EC" id="2.7.11.1" evidence="9"/>
<gene>
    <name evidence="9" type="ORF">ACFFSA_04105</name>
</gene>
<feature type="compositionally biased region" description="Pro residues" evidence="7">
    <location>
        <begin position="313"/>
        <end position="324"/>
    </location>
</feature>
<dbReference type="InterPro" id="IPR011009">
    <property type="entry name" value="Kinase-like_dom_sf"/>
</dbReference>
<accession>A0ABV5RS50</accession>
<dbReference type="Gene3D" id="3.40.190.10">
    <property type="entry name" value="Periplasmic binding protein-like II"/>
    <property type="match status" value="2"/>
</dbReference>
<evidence type="ECO:0000313" key="10">
    <source>
        <dbReference type="Proteomes" id="UP001589532"/>
    </source>
</evidence>
<dbReference type="Gene3D" id="3.30.200.20">
    <property type="entry name" value="Phosphorylase Kinase, domain 1"/>
    <property type="match status" value="1"/>
</dbReference>
<comment type="caution">
    <text evidence="9">The sequence shown here is derived from an EMBL/GenBank/DDBJ whole genome shotgun (WGS) entry which is preliminary data.</text>
</comment>
<sequence>MPQISPLVTGDPAHLGSFRLSGRIGEGGQGIVYLGVNDKGERAAIKLLHVKFSGDTIARSRFARELKAAQRVASFCTARVMEADLDGNTPYIASEYIDGRPLREIIETDGPLTGTVLDRLAIGTATALTAIHHASIVHRDFKPDNVLIAADGPRVVDFGIARIIDSTGTITSRAIGTPAYMAPEQIAGDDVGPYTDVFSWGATIAFAATGKQAFEGNSIAVVLNRILNHQVDVGMMPEPLQGVVRSALAKSPADRPSADQILLRLLGQPSTVGASTAVLTRGVQVASDDTTPFSRVSAGSITDLPSRKDAAPAAPPSPNQPAPNEPARNQPAPNEPARNQPAPNEPVRGEPVRNEPGRNEAAVTTPPEAAPYQLTEPAAPARSRRAKVWIALATAIVLLAAAAVALAMKGWPLALGEQPEPSETANQEVPGTFATVVDKVAQTGKIAIGVKADLPGVGLLDSGGFEGFDVEVARRIAAELGAKDPEFVQVTRDTRASALADGEVDLVVATYSVDNSETQFAGPYYLAHHDVLVRAGSGIDSLDDLEGKKLCAPDSPSVGEVQDKVKVEPVSAGNYALCMDRLRSGEVDAVPGDDLILAGFAARENMRYKILGAKLDNERYAVGIRNGDVKTCKAVKAVIADLYRTGFMKQLLTRHFARVDFKPELKVPAMETC</sequence>
<evidence type="ECO:0000256" key="5">
    <source>
        <dbReference type="ARBA" id="ARBA00022777"/>
    </source>
</evidence>
<keyword evidence="3" id="KW-0732">Signal</keyword>
<feature type="domain" description="Protein kinase" evidence="8">
    <location>
        <begin position="18"/>
        <end position="271"/>
    </location>
</feature>
<dbReference type="SMART" id="SM00062">
    <property type="entry name" value="PBPb"/>
    <property type="match status" value="1"/>
</dbReference>
<dbReference type="InterPro" id="IPR018313">
    <property type="entry name" value="SBP_3_CS"/>
</dbReference>
<evidence type="ECO:0000256" key="1">
    <source>
        <dbReference type="ARBA" id="ARBA00010333"/>
    </source>
</evidence>
<feature type="region of interest" description="Disordered" evidence="7">
    <location>
        <begin position="286"/>
        <end position="378"/>
    </location>
</feature>
<dbReference type="Gene3D" id="1.10.510.10">
    <property type="entry name" value="Transferase(Phosphotransferase) domain 1"/>
    <property type="match status" value="1"/>
</dbReference>
<keyword evidence="2 9" id="KW-0808">Transferase</keyword>
<dbReference type="PANTHER" id="PTHR43289:SF34">
    <property type="entry name" value="SERINE_THREONINE-PROTEIN KINASE YBDM-RELATED"/>
    <property type="match status" value="1"/>
</dbReference>
<feature type="compositionally biased region" description="Low complexity" evidence="7">
    <location>
        <begin position="360"/>
        <end position="371"/>
    </location>
</feature>
<keyword evidence="4" id="KW-0547">Nucleotide-binding</keyword>
<organism evidence="9 10">
    <name type="scientific">Nonomuraea helvata</name>
    <dbReference type="NCBI Taxonomy" id="37484"/>
    <lineage>
        <taxon>Bacteria</taxon>
        <taxon>Bacillati</taxon>
        <taxon>Actinomycetota</taxon>
        <taxon>Actinomycetes</taxon>
        <taxon>Streptosporangiales</taxon>
        <taxon>Streptosporangiaceae</taxon>
        <taxon>Nonomuraea</taxon>
    </lineage>
</organism>
<feature type="compositionally biased region" description="Basic and acidic residues" evidence="7">
    <location>
        <begin position="347"/>
        <end position="358"/>
    </location>
</feature>
<dbReference type="PANTHER" id="PTHR43289">
    <property type="entry name" value="MITOGEN-ACTIVATED PROTEIN KINASE KINASE KINASE 20-RELATED"/>
    <property type="match status" value="1"/>
</dbReference>
<dbReference type="InterPro" id="IPR001638">
    <property type="entry name" value="Solute-binding_3/MltF_N"/>
</dbReference>
<keyword evidence="10" id="KW-1185">Reference proteome</keyword>
<feature type="compositionally biased region" description="Polar residues" evidence="7">
    <location>
        <begin position="287"/>
        <end position="300"/>
    </location>
</feature>
<protein>
    <submittedName>
        <fullName evidence="9">Serine/threonine-protein kinase</fullName>
        <ecNumber evidence="9">2.7.11.1</ecNumber>
    </submittedName>
</protein>
<dbReference type="SUPFAM" id="SSF56112">
    <property type="entry name" value="Protein kinase-like (PK-like)"/>
    <property type="match status" value="1"/>
</dbReference>
<evidence type="ECO:0000256" key="3">
    <source>
        <dbReference type="ARBA" id="ARBA00022729"/>
    </source>
</evidence>
<dbReference type="EMBL" id="JBHMBW010000003">
    <property type="protein sequence ID" value="MFB9622255.1"/>
    <property type="molecule type" value="Genomic_DNA"/>
</dbReference>
<dbReference type="GO" id="GO:0004674">
    <property type="term" value="F:protein serine/threonine kinase activity"/>
    <property type="evidence" value="ECO:0007669"/>
    <property type="project" value="UniProtKB-EC"/>
</dbReference>
<proteinExistence type="inferred from homology"/>
<dbReference type="InterPro" id="IPR008271">
    <property type="entry name" value="Ser/Thr_kinase_AS"/>
</dbReference>
<evidence type="ECO:0000256" key="4">
    <source>
        <dbReference type="ARBA" id="ARBA00022741"/>
    </source>
</evidence>
<keyword evidence="6" id="KW-0067">ATP-binding</keyword>
<evidence type="ECO:0000256" key="6">
    <source>
        <dbReference type="ARBA" id="ARBA00022840"/>
    </source>
</evidence>
<evidence type="ECO:0000256" key="2">
    <source>
        <dbReference type="ARBA" id="ARBA00022679"/>
    </source>
</evidence>
<dbReference type="InterPro" id="IPR000719">
    <property type="entry name" value="Prot_kinase_dom"/>
</dbReference>
<dbReference type="SUPFAM" id="SSF53850">
    <property type="entry name" value="Periplasmic binding protein-like II"/>
    <property type="match status" value="1"/>
</dbReference>
<evidence type="ECO:0000313" key="9">
    <source>
        <dbReference type="EMBL" id="MFB9622255.1"/>
    </source>
</evidence>
<dbReference type="PROSITE" id="PS01039">
    <property type="entry name" value="SBP_BACTERIAL_3"/>
    <property type="match status" value="1"/>
</dbReference>
<dbReference type="Pfam" id="PF00069">
    <property type="entry name" value="Pkinase"/>
    <property type="match status" value="1"/>
</dbReference>
<reference evidence="9 10" key="1">
    <citation type="submission" date="2024-09" db="EMBL/GenBank/DDBJ databases">
        <authorList>
            <person name="Sun Q."/>
            <person name="Mori K."/>
        </authorList>
    </citation>
    <scope>NUCLEOTIDE SEQUENCE [LARGE SCALE GENOMIC DNA]</scope>
    <source>
        <strain evidence="9 10">JCM 3143</strain>
    </source>
</reference>
<dbReference type="Proteomes" id="UP001589532">
    <property type="component" value="Unassembled WGS sequence"/>
</dbReference>